<keyword evidence="5 8" id="KW-0812">Transmembrane</keyword>
<dbReference type="AlphaFoldDB" id="A0A1H6U929"/>
<evidence type="ECO:0000256" key="7">
    <source>
        <dbReference type="ARBA" id="ARBA00023136"/>
    </source>
</evidence>
<proteinExistence type="predicted"/>
<comment type="subcellular location">
    <subcellularLocation>
        <location evidence="1">Cell membrane</location>
        <topology evidence="1">Multi-pass membrane protein</topology>
    </subcellularLocation>
</comment>
<dbReference type="GO" id="GO:0005886">
    <property type="term" value="C:plasma membrane"/>
    <property type="evidence" value="ECO:0007669"/>
    <property type="project" value="UniProtKB-SubCell"/>
</dbReference>
<dbReference type="GO" id="GO:0008982">
    <property type="term" value="F:protein-N(PI)-phosphohistidine-sugar phosphotransferase activity"/>
    <property type="evidence" value="ECO:0007669"/>
    <property type="project" value="InterPro"/>
</dbReference>
<sequence length="338" mass="36093">MKQFLLRKDIQISSKRYFIDAMGAMAYGLFATLLVGTILKTIGEEFSIPFLKEVVWPFANQATGPVIALAIAYSLRAPQLVLFSSAVVGVAAYQLGGPLGVFIATIIAVEIGKAVAGETRIDIVVTPIVTVLVGVALAQLIGPSVNQLMQWIGQIIILSTESNPLIMGMVIAIVVGMVLTLPISSAALCLMLQLDGLAAGAATIGCCAQMIGFATISYKDNGIKGLLAQGIGTSMLQVPNIYKNWKIWIPPTLASAILGPIAILFFDMQNTALESGMGSCGLVGQIGTFNAMKDSYSTSYILMAILSLQIVLPAILSYLIYYIMKKKQWIKDGDMKLF</sequence>
<evidence type="ECO:0000259" key="9">
    <source>
        <dbReference type="Pfam" id="PF13303"/>
    </source>
</evidence>
<evidence type="ECO:0000256" key="2">
    <source>
        <dbReference type="ARBA" id="ARBA00022448"/>
    </source>
</evidence>
<feature type="transmembrane region" description="Helical" evidence="8">
    <location>
        <begin position="300"/>
        <end position="321"/>
    </location>
</feature>
<evidence type="ECO:0000256" key="8">
    <source>
        <dbReference type="SAM" id="Phobius"/>
    </source>
</evidence>
<keyword evidence="3" id="KW-1003">Cell membrane</keyword>
<dbReference type="Proteomes" id="UP000183077">
    <property type="component" value="Unassembled WGS sequence"/>
</dbReference>
<name>A0A1H6U929_9FLAO</name>
<dbReference type="RefSeq" id="WP_074745738.1">
    <property type="nucleotide sequence ID" value="NZ_FNYS01000006.1"/>
</dbReference>
<feature type="transmembrane region" description="Helical" evidence="8">
    <location>
        <begin position="121"/>
        <end position="142"/>
    </location>
</feature>
<evidence type="ECO:0000256" key="3">
    <source>
        <dbReference type="ARBA" id="ARBA00022475"/>
    </source>
</evidence>
<dbReference type="GeneID" id="82256918"/>
<feature type="transmembrane region" description="Helical" evidence="8">
    <location>
        <begin position="21"/>
        <end position="42"/>
    </location>
</feature>
<feature type="transmembrane region" description="Helical" evidence="8">
    <location>
        <begin position="80"/>
        <end position="109"/>
    </location>
</feature>
<accession>A0A1H6U929</accession>
<evidence type="ECO:0000256" key="5">
    <source>
        <dbReference type="ARBA" id="ARBA00022692"/>
    </source>
</evidence>
<keyword evidence="2" id="KW-0813">Transport</keyword>
<dbReference type="InterPro" id="IPR003352">
    <property type="entry name" value="PTS_EIIC"/>
</dbReference>
<evidence type="ECO:0000256" key="1">
    <source>
        <dbReference type="ARBA" id="ARBA00004651"/>
    </source>
</evidence>
<dbReference type="Pfam" id="PF13303">
    <property type="entry name" value="PTS_EIIC_2"/>
    <property type="match status" value="1"/>
</dbReference>
<feature type="transmembrane region" description="Helical" evidence="8">
    <location>
        <begin position="163"/>
        <end position="184"/>
    </location>
</feature>
<keyword evidence="7 8" id="KW-0472">Membrane</keyword>
<feature type="domain" description="Phosphotransferase system EIIC" evidence="9">
    <location>
        <begin position="20"/>
        <end position="337"/>
    </location>
</feature>
<keyword evidence="6 8" id="KW-1133">Transmembrane helix</keyword>
<evidence type="ECO:0000256" key="6">
    <source>
        <dbReference type="ARBA" id="ARBA00022989"/>
    </source>
</evidence>
<evidence type="ECO:0000313" key="10">
    <source>
        <dbReference type="EMBL" id="SEI88883.1"/>
    </source>
</evidence>
<dbReference type="EMBL" id="FNYS01000006">
    <property type="protein sequence ID" value="SEI88883.1"/>
    <property type="molecule type" value="Genomic_DNA"/>
</dbReference>
<dbReference type="GO" id="GO:0009401">
    <property type="term" value="P:phosphoenolpyruvate-dependent sugar phosphotransferase system"/>
    <property type="evidence" value="ECO:0007669"/>
    <property type="project" value="InterPro"/>
</dbReference>
<feature type="transmembrane region" description="Helical" evidence="8">
    <location>
        <begin position="54"/>
        <end position="73"/>
    </location>
</feature>
<organism evidence="10">
    <name type="scientific">Myroides marinus</name>
    <dbReference type="NCBI Taxonomy" id="703342"/>
    <lineage>
        <taxon>Bacteria</taxon>
        <taxon>Pseudomonadati</taxon>
        <taxon>Bacteroidota</taxon>
        <taxon>Flavobacteriia</taxon>
        <taxon>Flavobacteriales</taxon>
        <taxon>Flavobacteriaceae</taxon>
        <taxon>Myroides</taxon>
    </lineage>
</organism>
<protein>
    <recommendedName>
        <fullName evidence="9">Phosphotransferase system EIIC domain-containing protein</fullName>
    </recommendedName>
</protein>
<evidence type="ECO:0000256" key="4">
    <source>
        <dbReference type="ARBA" id="ARBA00022597"/>
    </source>
</evidence>
<gene>
    <name evidence="10" type="ORF">SAMN04488018_106119</name>
</gene>
<reference evidence="10" key="1">
    <citation type="submission" date="2016-10" db="EMBL/GenBank/DDBJ databases">
        <authorList>
            <person name="de Groot N.N."/>
        </authorList>
    </citation>
    <scope>NUCLEOTIDE SEQUENCE [LARGE SCALE GENOMIC DNA]</scope>
    <source>
        <strain evidence="10">DSM 23048</strain>
    </source>
</reference>
<feature type="transmembrane region" description="Helical" evidence="8">
    <location>
        <begin position="247"/>
        <end position="266"/>
    </location>
</feature>
<feature type="transmembrane region" description="Helical" evidence="8">
    <location>
        <begin position="196"/>
        <end position="216"/>
    </location>
</feature>
<keyword evidence="4" id="KW-0762">Sugar transport</keyword>